<proteinExistence type="predicted"/>
<evidence type="ECO:0000313" key="2">
    <source>
        <dbReference type="EMBL" id="EDM29552.1"/>
    </source>
</evidence>
<dbReference type="AlphaFoldDB" id="A6DFH2"/>
<comment type="caution">
    <text evidence="2">The sequence shown here is derived from an EMBL/GenBank/DDBJ whole genome shotgun (WGS) entry which is preliminary data.</text>
</comment>
<feature type="region of interest" description="Disordered" evidence="1">
    <location>
        <begin position="1"/>
        <end position="36"/>
    </location>
</feature>
<name>A6DFH2_9BACT</name>
<dbReference type="EMBL" id="ABCK01000001">
    <property type="protein sequence ID" value="EDM29552.1"/>
    <property type="molecule type" value="Genomic_DNA"/>
</dbReference>
<evidence type="ECO:0000256" key="1">
    <source>
        <dbReference type="SAM" id="MobiDB-lite"/>
    </source>
</evidence>
<reference evidence="2 3" key="1">
    <citation type="journal article" date="2010" name="J. Bacteriol.">
        <title>Genome sequence of Lentisphaera araneosa HTCC2155T, the type species of the order Lentisphaerales in the phylum Lentisphaerae.</title>
        <authorList>
            <person name="Thrash J.C."/>
            <person name="Cho J.C."/>
            <person name="Vergin K.L."/>
            <person name="Morris R.M."/>
            <person name="Giovannoni S.J."/>
        </authorList>
    </citation>
    <scope>NUCLEOTIDE SEQUENCE [LARGE SCALE GENOMIC DNA]</scope>
    <source>
        <strain evidence="2 3">HTCC2155</strain>
    </source>
</reference>
<gene>
    <name evidence="2" type="ORF">LNTAR_17418</name>
</gene>
<dbReference type="Proteomes" id="UP000004947">
    <property type="component" value="Unassembled WGS sequence"/>
</dbReference>
<evidence type="ECO:0000313" key="3">
    <source>
        <dbReference type="Proteomes" id="UP000004947"/>
    </source>
</evidence>
<keyword evidence="3" id="KW-1185">Reference proteome</keyword>
<protein>
    <submittedName>
        <fullName evidence="2">Uncharacterized protein</fullName>
    </submittedName>
</protein>
<sequence length="36" mass="3933">MGRVVRNCGRAARAPSKKKTSRACEADLSIVQKEQS</sequence>
<organism evidence="2 3">
    <name type="scientific">Lentisphaera araneosa HTCC2155</name>
    <dbReference type="NCBI Taxonomy" id="313628"/>
    <lineage>
        <taxon>Bacteria</taxon>
        <taxon>Pseudomonadati</taxon>
        <taxon>Lentisphaerota</taxon>
        <taxon>Lentisphaeria</taxon>
        <taxon>Lentisphaerales</taxon>
        <taxon>Lentisphaeraceae</taxon>
        <taxon>Lentisphaera</taxon>
    </lineage>
</organism>
<accession>A6DFH2</accession>